<reference evidence="2 3" key="1">
    <citation type="submission" date="2013-11" db="EMBL/GenBank/DDBJ databases">
        <title>Genome sequencing of Stegodyphus mimosarum.</title>
        <authorList>
            <person name="Bechsgaard J."/>
        </authorList>
    </citation>
    <scope>NUCLEOTIDE SEQUENCE [LARGE SCALE GENOMIC DNA]</scope>
</reference>
<evidence type="ECO:0000313" key="3">
    <source>
        <dbReference type="Proteomes" id="UP000054359"/>
    </source>
</evidence>
<organism evidence="2 3">
    <name type="scientific">Stegodyphus mimosarum</name>
    <name type="common">African social velvet spider</name>
    <dbReference type="NCBI Taxonomy" id="407821"/>
    <lineage>
        <taxon>Eukaryota</taxon>
        <taxon>Metazoa</taxon>
        <taxon>Ecdysozoa</taxon>
        <taxon>Arthropoda</taxon>
        <taxon>Chelicerata</taxon>
        <taxon>Arachnida</taxon>
        <taxon>Araneae</taxon>
        <taxon>Araneomorphae</taxon>
        <taxon>Entelegynae</taxon>
        <taxon>Eresoidea</taxon>
        <taxon>Eresidae</taxon>
        <taxon>Stegodyphus</taxon>
    </lineage>
</organism>
<feature type="compositionally biased region" description="Polar residues" evidence="1">
    <location>
        <begin position="81"/>
        <end position="91"/>
    </location>
</feature>
<dbReference type="STRING" id="407821.A0A087US12"/>
<gene>
    <name evidence="2" type="ORF">X975_05366</name>
</gene>
<protein>
    <submittedName>
        <fullName evidence="2">Protein tyrosine phosphatase domain-containing protein 1</fullName>
    </submittedName>
</protein>
<name>A0A087US12_STEMI</name>
<evidence type="ECO:0000256" key="1">
    <source>
        <dbReference type="SAM" id="MobiDB-lite"/>
    </source>
</evidence>
<dbReference type="Proteomes" id="UP000054359">
    <property type="component" value="Unassembled WGS sequence"/>
</dbReference>
<accession>A0A087US12</accession>
<feature type="region of interest" description="Disordered" evidence="1">
    <location>
        <begin position="81"/>
        <end position="108"/>
    </location>
</feature>
<dbReference type="OrthoDB" id="542013at2759"/>
<proteinExistence type="predicted"/>
<dbReference type="EMBL" id="KK121301">
    <property type="protein sequence ID" value="KFM80151.1"/>
    <property type="molecule type" value="Genomic_DNA"/>
</dbReference>
<evidence type="ECO:0000313" key="2">
    <source>
        <dbReference type="EMBL" id="KFM80151.1"/>
    </source>
</evidence>
<dbReference type="AlphaFoldDB" id="A0A087US12"/>
<feature type="compositionally biased region" description="Polar residues" evidence="1">
    <location>
        <begin position="37"/>
        <end position="51"/>
    </location>
</feature>
<feature type="region of interest" description="Disordered" evidence="1">
    <location>
        <begin position="36"/>
        <end position="64"/>
    </location>
</feature>
<feature type="non-terminal residue" evidence="2">
    <location>
        <position position="247"/>
    </location>
</feature>
<sequence>MDSPISFCNYFLSATLSDDSHWRPSSSLTMMDLDCSSGDTSVTSPDGSQELKNADLTKRTGPPSRGAAYYLDTCDSRCDQSSGDYASTPDLQNRLPPDGRSTGSLSAERRMYQDEYLDDYNDYGDDDFETSDESIDSMLMEGHSGLYLANNTCYQELNNHLELSSNDGSSTNDGDTVLMEDRVAPTDVVKALLSDHLLQGNDFQNKLKQFQKELNNRSSAWERLKREKDIMFLTALMWSWIEHLKEP</sequence>
<keyword evidence="3" id="KW-1185">Reference proteome</keyword>